<dbReference type="Pfam" id="PF00534">
    <property type="entry name" value="Glycos_transf_1"/>
    <property type="match status" value="1"/>
</dbReference>
<name>A0AAP8T9C1_9BACT</name>
<reference evidence="2 3" key="1">
    <citation type="journal article" date="2017" name="BMC Genomics">
        <title>Genome sequencing of 39 Akkermansia muciniphila isolates reveals its population structure, genomic and functional diverisity, and global distribution in mammalian gut microbiotas.</title>
        <authorList>
            <person name="Guo X."/>
            <person name="Li S."/>
            <person name="Zhang J."/>
            <person name="Wu F."/>
            <person name="Li X."/>
            <person name="Wu D."/>
            <person name="Zhang M."/>
            <person name="Ou Z."/>
            <person name="Jie Z."/>
            <person name="Yan Q."/>
            <person name="Li P."/>
            <person name="Yi J."/>
            <person name="Peng Y."/>
        </authorList>
    </citation>
    <scope>NUCLEOTIDE SEQUENCE [LARGE SCALE GENOMIC DNA]</scope>
    <source>
        <strain evidence="2 3">GP43</strain>
    </source>
</reference>
<feature type="domain" description="Glycosyl transferase family 1" evidence="1">
    <location>
        <begin position="235"/>
        <end position="319"/>
    </location>
</feature>
<evidence type="ECO:0000313" key="2">
    <source>
        <dbReference type="EMBL" id="PNC56306.1"/>
    </source>
</evidence>
<evidence type="ECO:0000259" key="1">
    <source>
        <dbReference type="Pfam" id="PF00534"/>
    </source>
</evidence>
<dbReference type="Gene3D" id="3.40.50.2000">
    <property type="entry name" value="Glycogen Phosphorylase B"/>
    <property type="match status" value="1"/>
</dbReference>
<dbReference type="AlphaFoldDB" id="A0AAP8T9C1"/>
<dbReference type="SUPFAM" id="SSF53756">
    <property type="entry name" value="UDP-Glycosyltransferase/glycogen phosphorylase"/>
    <property type="match status" value="1"/>
</dbReference>
<dbReference type="GO" id="GO:0016757">
    <property type="term" value="F:glycosyltransferase activity"/>
    <property type="evidence" value="ECO:0007669"/>
    <property type="project" value="InterPro"/>
</dbReference>
<dbReference type="Proteomes" id="UP000235914">
    <property type="component" value="Unassembled WGS sequence"/>
</dbReference>
<sequence>MTYSLYIIGFPSLYGGAGTELYHQIKVWKQMGVEMHLIPTQKNAHGAGLYPEMVKLGVTVHEGYDWEAIPAGAPVISFCNEEFLAALPKIRKRTGRTVFVNCMTWLFGREKEAMRRGDISLFLYQNSNVMGNVMPRLRALNPDPAIRFMTFRPYFDAADFPFAAGRSTDWFGAGHISRQDEDKFSKDTWHIYEHFASPVRKKGTFLGFDRRSEAKTGRPPDWVETFHDQKSLSQQEFYRRCHIVLQPTDTTENWPRVGFEAMASGSVLVVDRRGGWEQMVEHGKTGWLCECPGDFITYATKMAWEPHYREDMAAAARERGMALGGQEASMESWQEVFEAISRIPDS</sequence>
<accession>A0AAP8T9C1</accession>
<gene>
    <name evidence="2" type="ORF">CXU09_06725</name>
</gene>
<evidence type="ECO:0000313" key="3">
    <source>
        <dbReference type="Proteomes" id="UP000235914"/>
    </source>
</evidence>
<protein>
    <recommendedName>
        <fullName evidence="1">Glycosyl transferase family 1 domain-containing protein</fullName>
    </recommendedName>
</protein>
<organism evidence="2 3">
    <name type="scientific">Akkermansia muciniphila</name>
    <dbReference type="NCBI Taxonomy" id="239935"/>
    <lineage>
        <taxon>Bacteria</taxon>
        <taxon>Pseudomonadati</taxon>
        <taxon>Verrucomicrobiota</taxon>
        <taxon>Verrucomicrobiia</taxon>
        <taxon>Verrucomicrobiales</taxon>
        <taxon>Akkermansiaceae</taxon>
        <taxon>Akkermansia</taxon>
    </lineage>
</organism>
<dbReference type="RefSeq" id="WP_102735619.1">
    <property type="nucleotide sequence ID" value="NZ_CP115935.1"/>
</dbReference>
<proteinExistence type="predicted"/>
<dbReference type="EMBL" id="PJKN01000003">
    <property type="protein sequence ID" value="PNC56306.1"/>
    <property type="molecule type" value="Genomic_DNA"/>
</dbReference>
<comment type="caution">
    <text evidence="2">The sequence shown here is derived from an EMBL/GenBank/DDBJ whole genome shotgun (WGS) entry which is preliminary data.</text>
</comment>
<dbReference type="InterPro" id="IPR001296">
    <property type="entry name" value="Glyco_trans_1"/>
</dbReference>